<evidence type="ECO:0000256" key="1">
    <source>
        <dbReference type="ARBA" id="ARBA00003330"/>
    </source>
</evidence>
<sequence>MGLKVGTKIPLFTLPDSNGNNFSIQELLGKKPLVIYFYPKNNSPGCTTEACDFRDSYEDFVALGAEVIGISADSAKSHARFGAKYGLPFILLSDKHNTVRKLFKIKNSLLLLPGRETYVIDKTGTVIMVFNSINASEHKKRALKTLLSMNK</sequence>
<dbReference type="PROSITE" id="PS51352">
    <property type="entry name" value="THIOREDOXIN_2"/>
    <property type="match status" value="1"/>
</dbReference>
<evidence type="ECO:0000256" key="6">
    <source>
        <dbReference type="ARBA" id="ARBA00023002"/>
    </source>
</evidence>
<dbReference type="PIRSF" id="PIRSF000239">
    <property type="entry name" value="AHPC"/>
    <property type="match status" value="1"/>
</dbReference>
<evidence type="ECO:0000256" key="12">
    <source>
        <dbReference type="ARBA" id="ARBA00049091"/>
    </source>
</evidence>
<evidence type="ECO:0000256" key="4">
    <source>
        <dbReference type="ARBA" id="ARBA00022559"/>
    </source>
</evidence>
<dbReference type="EMBL" id="JBHTHY010000007">
    <property type="protein sequence ID" value="MFD0798077.1"/>
    <property type="molecule type" value="Genomic_DNA"/>
</dbReference>
<dbReference type="Pfam" id="PF00578">
    <property type="entry name" value="AhpC-TSA"/>
    <property type="match status" value="1"/>
</dbReference>
<dbReference type="Proteomes" id="UP001597012">
    <property type="component" value="Unassembled WGS sequence"/>
</dbReference>
<dbReference type="InterPro" id="IPR024706">
    <property type="entry name" value="Peroxiredoxin_AhpC-typ"/>
</dbReference>
<keyword evidence="8" id="KW-0676">Redox-active center</keyword>
<dbReference type="GO" id="GO:0140824">
    <property type="term" value="F:thioredoxin-dependent peroxiredoxin activity"/>
    <property type="evidence" value="ECO:0007669"/>
    <property type="project" value="UniProtKB-EC"/>
</dbReference>
<comment type="subunit">
    <text evidence="2">Monomer.</text>
</comment>
<keyword evidence="6 14" id="KW-0560">Oxidoreductase</keyword>
<proteinExistence type="inferred from homology"/>
<dbReference type="InterPro" id="IPR036249">
    <property type="entry name" value="Thioredoxin-like_sf"/>
</dbReference>
<keyword evidence="5" id="KW-0049">Antioxidant</keyword>
<dbReference type="InterPro" id="IPR050924">
    <property type="entry name" value="Peroxiredoxin_BCP/PrxQ"/>
</dbReference>
<name>A0ABW3B437_9FLAO</name>
<evidence type="ECO:0000256" key="3">
    <source>
        <dbReference type="ARBA" id="ARBA00013017"/>
    </source>
</evidence>
<evidence type="ECO:0000256" key="11">
    <source>
        <dbReference type="ARBA" id="ARBA00042639"/>
    </source>
</evidence>
<gene>
    <name evidence="14" type="ORF">ACFQZJ_11425</name>
</gene>
<keyword evidence="7" id="KW-1015">Disulfide bond</keyword>
<organism evidence="14 15">
    <name type="scientific">Maribacter chungangensis</name>
    <dbReference type="NCBI Taxonomy" id="1069117"/>
    <lineage>
        <taxon>Bacteria</taxon>
        <taxon>Pseudomonadati</taxon>
        <taxon>Bacteroidota</taxon>
        <taxon>Flavobacteriia</taxon>
        <taxon>Flavobacteriales</taxon>
        <taxon>Flavobacteriaceae</taxon>
        <taxon>Maribacter</taxon>
    </lineage>
</organism>
<dbReference type="RefSeq" id="WP_379934641.1">
    <property type="nucleotide sequence ID" value="NZ_JBHTHY010000007.1"/>
</dbReference>
<reference evidence="15" key="1">
    <citation type="journal article" date="2019" name="Int. J. Syst. Evol. Microbiol.">
        <title>The Global Catalogue of Microorganisms (GCM) 10K type strain sequencing project: providing services to taxonomists for standard genome sequencing and annotation.</title>
        <authorList>
            <consortium name="The Broad Institute Genomics Platform"/>
            <consortium name="The Broad Institute Genome Sequencing Center for Infectious Disease"/>
            <person name="Wu L."/>
            <person name="Ma J."/>
        </authorList>
    </citation>
    <scope>NUCLEOTIDE SEQUENCE [LARGE SCALE GENOMIC DNA]</scope>
    <source>
        <strain evidence="15">CCUG 61948</strain>
    </source>
</reference>
<accession>A0ABW3B437</accession>
<keyword evidence="4 14" id="KW-0575">Peroxidase</keyword>
<keyword evidence="15" id="KW-1185">Reference proteome</keyword>
<evidence type="ECO:0000256" key="10">
    <source>
        <dbReference type="ARBA" id="ARBA00038489"/>
    </source>
</evidence>
<comment type="function">
    <text evidence="1">Thiol-specific peroxidase that catalyzes the reduction of hydrogen peroxide and organic hydroperoxides to water and alcohols, respectively. Plays a role in cell protection against oxidative stress by detoxifying peroxides and as sensor of hydrogen peroxide-mediated signaling events.</text>
</comment>
<evidence type="ECO:0000259" key="13">
    <source>
        <dbReference type="PROSITE" id="PS51352"/>
    </source>
</evidence>
<dbReference type="InterPro" id="IPR000866">
    <property type="entry name" value="AhpC/TSA"/>
</dbReference>
<evidence type="ECO:0000256" key="7">
    <source>
        <dbReference type="ARBA" id="ARBA00023157"/>
    </source>
</evidence>
<dbReference type="PANTHER" id="PTHR42801:SF4">
    <property type="entry name" value="AHPC_TSA FAMILY PROTEIN"/>
    <property type="match status" value="1"/>
</dbReference>
<comment type="similarity">
    <text evidence="10">Belongs to the peroxiredoxin family. BCP/PrxQ subfamily.</text>
</comment>
<dbReference type="Gene3D" id="3.40.30.10">
    <property type="entry name" value="Glutaredoxin"/>
    <property type="match status" value="1"/>
</dbReference>
<evidence type="ECO:0000256" key="5">
    <source>
        <dbReference type="ARBA" id="ARBA00022862"/>
    </source>
</evidence>
<comment type="catalytic activity">
    <reaction evidence="12">
        <text>a hydroperoxide + [thioredoxin]-dithiol = an alcohol + [thioredoxin]-disulfide + H2O</text>
        <dbReference type="Rhea" id="RHEA:62620"/>
        <dbReference type="Rhea" id="RHEA-COMP:10698"/>
        <dbReference type="Rhea" id="RHEA-COMP:10700"/>
        <dbReference type="ChEBI" id="CHEBI:15377"/>
        <dbReference type="ChEBI" id="CHEBI:29950"/>
        <dbReference type="ChEBI" id="CHEBI:30879"/>
        <dbReference type="ChEBI" id="CHEBI:35924"/>
        <dbReference type="ChEBI" id="CHEBI:50058"/>
        <dbReference type="EC" id="1.11.1.24"/>
    </reaction>
</comment>
<evidence type="ECO:0000313" key="14">
    <source>
        <dbReference type="EMBL" id="MFD0798077.1"/>
    </source>
</evidence>
<feature type="domain" description="Thioredoxin" evidence="13">
    <location>
        <begin position="3"/>
        <end position="148"/>
    </location>
</feature>
<protein>
    <recommendedName>
        <fullName evidence="3">thioredoxin-dependent peroxiredoxin</fullName>
        <ecNumber evidence="3">1.11.1.24</ecNumber>
    </recommendedName>
    <alternativeName>
        <fullName evidence="9">Thioredoxin peroxidase</fullName>
    </alternativeName>
    <alternativeName>
        <fullName evidence="11">Thioredoxin-dependent peroxiredoxin Bcp</fullName>
    </alternativeName>
</protein>
<evidence type="ECO:0000313" key="15">
    <source>
        <dbReference type="Proteomes" id="UP001597012"/>
    </source>
</evidence>
<dbReference type="CDD" id="cd03017">
    <property type="entry name" value="PRX_BCP"/>
    <property type="match status" value="1"/>
</dbReference>
<dbReference type="InterPro" id="IPR013766">
    <property type="entry name" value="Thioredoxin_domain"/>
</dbReference>
<dbReference type="PANTHER" id="PTHR42801">
    <property type="entry name" value="THIOREDOXIN-DEPENDENT PEROXIDE REDUCTASE"/>
    <property type="match status" value="1"/>
</dbReference>
<evidence type="ECO:0000256" key="2">
    <source>
        <dbReference type="ARBA" id="ARBA00011245"/>
    </source>
</evidence>
<dbReference type="SUPFAM" id="SSF52833">
    <property type="entry name" value="Thioredoxin-like"/>
    <property type="match status" value="1"/>
</dbReference>
<evidence type="ECO:0000256" key="9">
    <source>
        <dbReference type="ARBA" id="ARBA00032824"/>
    </source>
</evidence>
<comment type="caution">
    <text evidence="14">The sequence shown here is derived from an EMBL/GenBank/DDBJ whole genome shotgun (WGS) entry which is preliminary data.</text>
</comment>
<evidence type="ECO:0000256" key="8">
    <source>
        <dbReference type="ARBA" id="ARBA00023284"/>
    </source>
</evidence>
<dbReference type="EC" id="1.11.1.24" evidence="3"/>